<organism evidence="1 2">
    <name type="scientific">Rhodococcus erythropolis</name>
    <name type="common">Arthrobacter picolinophilus</name>
    <dbReference type="NCBI Taxonomy" id="1833"/>
    <lineage>
        <taxon>Bacteria</taxon>
        <taxon>Bacillati</taxon>
        <taxon>Actinomycetota</taxon>
        <taxon>Actinomycetes</taxon>
        <taxon>Mycobacteriales</taxon>
        <taxon>Nocardiaceae</taxon>
        <taxon>Rhodococcus</taxon>
        <taxon>Rhodococcus erythropolis group</taxon>
    </lineage>
</organism>
<dbReference type="Gene3D" id="2.60.40.10">
    <property type="entry name" value="Immunoglobulins"/>
    <property type="match status" value="1"/>
</dbReference>
<name>A0A5N5DWS2_RHOER</name>
<proteinExistence type="predicted"/>
<sequence length="107" mass="10214">MITIEIAPTLTGAPSAGVVGQPYTHAFTVTGQPAPTVTAGGALPAGLTLTETGVLSGTPTETGSFAVTFTASNGIGTPATLDATITITAAPEPPATGSLGSLGNFGS</sequence>
<accession>A0A5N5DWS2</accession>
<evidence type="ECO:0000313" key="1">
    <source>
        <dbReference type="EMBL" id="KAB2581472.1"/>
    </source>
</evidence>
<reference evidence="1 2" key="1">
    <citation type="journal article" date="2017" name="Poromechanics V (2013)">
        <title>Genomic Characterization of the Arsenic-Tolerant Actinobacterium, &lt;i&gt;Rhodococcus erythropolis&lt;/i&gt; S43.</title>
        <authorList>
            <person name="Retamal-Morales G."/>
            <person name="Mehnert M."/>
            <person name="Schwabe R."/>
            <person name="Tischler D."/>
            <person name="Schloemann M."/>
            <person name="Levican G.J."/>
        </authorList>
    </citation>
    <scope>NUCLEOTIDE SEQUENCE [LARGE SCALE GENOMIC DNA]</scope>
    <source>
        <strain evidence="1 2">S43</strain>
    </source>
</reference>
<dbReference type="Proteomes" id="UP000325576">
    <property type="component" value="Unassembled WGS sequence"/>
</dbReference>
<dbReference type="RefSeq" id="WP_020971285.1">
    <property type="nucleotide sequence ID" value="NZ_CP011295.1"/>
</dbReference>
<gene>
    <name evidence="1" type="ORF">BS297_30710</name>
</gene>
<dbReference type="GO" id="GO:0005509">
    <property type="term" value="F:calcium ion binding"/>
    <property type="evidence" value="ECO:0007669"/>
    <property type="project" value="InterPro"/>
</dbReference>
<comment type="caution">
    <text evidence="1">The sequence shown here is derived from an EMBL/GenBank/DDBJ whole genome shotgun (WGS) entry which is preliminary data.</text>
</comment>
<dbReference type="GO" id="GO:0016020">
    <property type="term" value="C:membrane"/>
    <property type="evidence" value="ECO:0007669"/>
    <property type="project" value="InterPro"/>
</dbReference>
<dbReference type="AlphaFoldDB" id="A0A5N5DWS2"/>
<dbReference type="Pfam" id="PF05345">
    <property type="entry name" value="He_PIG"/>
    <property type="match status" value="1"/>
</dbReference>
<evidence type="ECO:0000313" key="2">
    <source>
        <dbReference type="Proteomes" id="UP000325576"/>
    </source>
</evidence>
<protein>
    <submittedName>
        <fullName evidence="1">Uncharacterized protein</fullName>
    </submittedName>
</protein>
<dbReference type="InterPro" id="IPR013783">
    <property type="entry name" value="Ig-like_fold"/>
</dbReference>
<dbReference type="InterPro" id="IPR015919">
    <property type="entry name" value="Cadherin-like_sf"/>
</dbReference>
<dbReference type="GO" id="GO:0005975">
    <property type="term" value="P:carbohydrate metabolic process"/>
    <property type="evidence" value="ECO:0007669"/>
    <property type="project" value="UniProtKB-ARBA"/>
</dbReference>
<dbReference type="KEGG" id="reb:XU06_27825"/>
<dbReference type="EMBL" id="MRBO01000841">
    <property type="protein sequence ID" value="KAB2581472.1"/>
    <property type="molecule type" value="Genomic_DNA"/>
</dbReference>
<dbReference type="SUPFAM" id="SSF49313">
    <property type="entry name" value="Cadherin-like"/>
    <property type="match status" value="1"/>
</dbReference>